<evidence type="ECO:0000313" key="2">
    <source>
        <dbReference type="Proteomes" id="UP001158087"/>
    </source>
</evidence>
<comment type="caution">
    <text evidence="1">The sequence shown here is derived from an EMBL/GenBank/DDBJ whole genome shotgun (WGS) entry which is preliminary data.</text>
</comment>
<name>A0AA42GWU3_9HYPH</name>
<dbReference type="EMBL" id="JAODYY010000001">
    <property type="protein sequence ID" value="MDH0123049.1"/>
    <property type="molecule type" value="Genomic_DNA"/>
</dbReference>
<protein>
    <submittedName>
        <fullName evidence="1">Uncharacterized protein</fullName>
    </submittedName>
</protein>
<organism evidence="1 2">
    <name type="scientific">Brucella intermedia GD04153</name>
    <dbReference type="NCBI Taxonomy" id="2975438"/>
    <lineage>
        <taxon>Bacteria</taxon>
        <taxon>Pseudomonadati</taxon>
        <taxon>Pseudomonadota</taxon>
        <taxon>Alphaproteobacteria</taxon>
        <taxon>Hyphomicrobiales</taxon>
        <taxon>Brucellaceae</taxon>
        <taxon>Brucella/Ochrobactrum group</taxon>
        <taxon>Brucella</taxon>
    </lineage>
</organism>
<proteinExistence type="predicted"/>
<dbReference type="Proteomes" id="UP001158087">
    <property type="component" value="Unassembled WGS sequence"/>
</dbReference>
<gene>
    <name evidence="1" type="ORF">N7376_03505</name>
</gene>
<dbReference type="AlphaFoldDB" id="A0AA42GWU3"/>
<evidence type="ECO:0000313" key="1">
    <source>
        <dbReference type="EMBL" id="MDH0123049.1"/>
    </source>
</evidence>
<accession>A0AA42GWU3</accession>
<sequence>MSGISEPEKLAEDAIYTNIDRIDIMAIFNATPRENVIYFNFTSDNSVFTCKIRNNENQDKIISALMSAQIALTQKYRVDIATKDGTLYTVTVWNS</sequence>
<reference evidence="1" key="1">
    <citation type="submission" date="2022-09" db="EMBL/GenBank/DDBJ databases">
        <title>Intensive care unit water sources are persistently colonized with multi-drug resistant bacteria and are the site of extensive horizontal gene transfer of antibiotic resistance genes.</title>
        <authorList>
            <person name="Diorio-Toth L."/>
        </authorList>
    </citation>
    <scope>NUCLEOTIDE SEQUENCE</scope>
    <source>
        <strain evidence="1">GD04153</strain>
    </source>
</reference>